<feature type="transmembrane region" description="Helical" evidence="1">
    <location>
        <begin position="21"/>
        <end position="46"/>
    </location>
</feature>
<evidence type="ECO:0000256" key="1">
    <source>
        <dbReference type="SAM" id="Phobius"/>
    </source>
</evidence>
<dbReference type="EMBL" id="RXHU01000103">
    <property type="protein sequence ID" value="RTE03520.1"/>
    <property type="molecule type" value="Genomic_DNA"/>
</dbReference>
<name>A0A430J5N8_9BACL</name>
<feature type="transmembrane region" description="Helical" evidence="1">
    <location>
        <begin position="66"/>
        <end position="84"/>
    </location>
</feature>
<feature type="transmembrane region" description="Helical" evidence="1">
    <location>
        <begin position="235"/>
        <end position="255"/>
    </location>
</feature>
<dbReference type="Proteomes" id="UP000276128">
    <property type="component" value="Unassembled WGS sequence"/>
</dbReference>
<reference evidence="2 3" key="1">
    <citation type="submission" date="2018-12" db="EMBL/GenBank/DDBJ databases">
        <title>Bacillus ochoae sp. nov., Paenibacillus whitsoniae sp. nov., Paenibacillus spiritus sp. nov. Isolated from the Mars Exploration Rover during spacecraft assembly.</title>
        <authorList>
            <person name="Seuylemezian A."/>
            <person name="Vaishampayan P."/>
        </authorList>
    </citation>
    <scope>NUCLEOTIDE SEQUENCE [LARGE SCALE GENOMIC DNA]</scope>
    <source>
        <strain evidence="2 3">MER 54</strain>
    </source>
</reference>
<keyword evidence="3" id="KW-1185">Reference proteome</keyword>
<dbReference type="Pfam" id="PF06182">
    <property type="entry name" value="ABC2_membrane_6"/>
    <property type="match status" value="1"/>
</dbReference>
<dbReference type="PANTHER" id="PTHR36832:SF1">
    <property type="entry name" value="SLR1174 PROTEIN"/>
    <property type="match status" value="1"/>
</dbReference>
<keyword evidence="1" id="KW-0812">Transmembrane</keyword>
<feature type="transmembrane region" description="Helical" evidence="1">
    <location>
        <begin position="145"/>
        <end position="174"/>
    </location>
</feature>
<protein>
    <submittedName>
        <fullName evidence="2">ABC transporter permease</fullName>
    </submittedName>
</protein>
<dbReference type="RefSeq" id="WP_126144533.1">
    <property type="nucleotide sequence ID" value="NZ_RXHU01000103.1"/>
</dbReference>
<accession>A0A430J5N8</accession>
<proteinExistence type="predicted"/>
<dbReference type="InterPro" id="IPR010390">
    <property type="entry name" value="ABC-2_transporter-like"/>
</dbReference>
<dbReference type="PANTHER" id="PTHR36832">
    <property type="entry name" value="SLR1174 PROTEIN-RELATED"/>
    <property type="match status" value="1"/>
</dbReference>
<dbReference type="OrthoDB" id="9783401at2"/>
<evidence type="ECO:0000313" key="2">
    <source>
        <dbReference type="EMBL" id="RTE03520.1"/>
    </source>
</evidence>
<evidence type="ECO:0000313" key="3">
    <source>
        <dbReference type="Proteomes" id="UP000276128"/>
    </source>
</evidence>
<dbReference type="AlphaFoldDB" id="A0A430J5N8"/>
<comment type="caution">
    <text evidence="2">The sequence shown here is derived from an EMBL/GenBank/DDBJ whole genome shotgun (WGS) entry which is preliminary data.</text>
</comment>
<feature type="transmembrane region" description="Helical" evidence="1">
    <location>
        <begin position="118"/>
        <end position="138"/>
    </location>
</feature>
<keyword evidence="1" id="KW-1133">Transmembrane helix</keyword>
<sequence length="267" mass="30005">MIALTKTLKYMWIGRITIRNQLAYIVDFLVRSLFLLLILYIFLQLWRTTYAGEGSSSIAGFSFRQLMWYLIVTESMTLACPSLCTRLEEEVKSGDVAFKLVRPVNFLAYYYVEYMSEAIVRFGVNAVIGGTLGLLLLGPPHSLAGFVWLPVTAFAGFSLNFMLNMCIALSAFWVEETRGLEFVYNKFLFTVGGMLMPIELFPDVLQRIVRWLPLQGVVYTPAKTAVALNIGQLPVMLLTQLGWIALFGVVAALIYRRGVTKLHVNGG</sequence>
<gene>
    <name evidence="2" type="ORF">EJQ19_28020</name>
</gene>
<organism evidence="2 3">
    <name type="scientific">Paenibacillus whitsoniae</name>
    <dbReference type="NCBI Taxonomy" id="2496558"/>
    <lineage>
        <taxon>Bacteria</taxon>
        <taxon>Bacillati</taxon>
        <taxon>Bacillota</taxon>
        <taxon>Bacilli</taxon>
        <taxon>Bacillales</taxon>
        <taxon>Paenibacillaceae</taxon>
        <taxon>Paenibacillus</taxon>
    </lineage>
</organism>
<keyword evidence="1" id="KW-0472">Membrane</keyword>